<dbReference type="EMBL" id="HE573026">
    <property type="protein sequence ID" value="CCC51562.1"/>
    <property type="molecule type" value="Genomic_DNA"/>
</dbReference>
<feature type="domain" description="Conserved oligomeric Golgi complex subunit 3 N-terminal" evidence="9">
    <location>
        <begin position="125"/>
        <end position="263"/>
    </location>
</feature>
<dbReference type="GO" id="GO:0006886">
    <property type="term" value="P:intracellular protein transport"/>
    <property type="evidence" value="ECO:0007669"/>
    <property type="project" value="InterPro"/>
</dbReference>
<keyword evidence="7" id="KW-0472">Membrane</keyword>
<dbReference type="GO" id="GO:0005801">
    <property type="term" value="C:cis-Golgi network"/>
    <property type="evidence" value="ECO:0007669"/>
    <property type="project" value="InterPro"/>
</dbReference>
<dbReference type="AlphaFoldDB" id="G0U6Q8"/>
<feature type="domain" description="Conserved oligomeric Golgi complex subunit 3 C-terminal" evidence="10">
    <location>
        <begin position="393"/>
        <end position="648"/>
    </location>
</feature>
<evidence type="ECO:0000259" key="10">
    <source>
        <dbReference type="Pfam" id="PF20671"/>
    </source>
</evidence>
<evidence type="ECO:0000313" key="11">
    <source>
        <dbReference type="EMBL" id="CCC51562.1"/>
    </source>
</evidence>
<dbReference type="InterPro" id="IPR007265">
    <property type="entry name" value="COG_su3"/>
</dbReference>
<dbReference type="GO" id="GO:0017119">
    <property type="term" value="C:Golgi transport complex"/>
    <property type="evidence" value="ECO:0007669"/>
    <property type="project" value="TreeGrafter"/>
</dbReference>
<name>G0U6Q8_TRYVY</name>
<dbReference type="GO" id="GO:0007030">
    <property type="term" value="P:Golgi organization"/>
    <property type="evidence" value="ECO:0007669"/>
    <property type="project" value="TreeGrafter"/>
</dbReference>
<keyword evidence="6" id="KW-0333">Golgi apparatus</keyword>
<evidence type="ECO:0000256" key="8">
    <source>
        <dbReference type="ARBA" id="ARBA00031339"/>
    </source>
</evidence>
<dbReference type="Pfam" id="PF20671">
    <property type="entry name" value="COG3_C"/>
    <property type="match status" value="1"/>
</dbReference>
<dbReference type="PANTHER" id="PTHR13302:SF8">
    <property type="entry name" value="CONSERVED OLIGOMERIC GOLGI COMPLEX SUBUNIT 3"/>
    <property type="match status" value="1"/>
</dbReference>
<gene>
    <name evidence="11" type="ORF">TVY486_1006130</name>
</gene>
<accession>G0U6Q8</accession>
<evidence type="ECO:0000256" key="7">
    <source>
        <dbReference type="ARBA" id="ARBA00023136"/>
    </source>
</evidence>
<dbReference type="PANTHER" id="PTHR13302">
    <property type="entry name" value="CONSERVED OLIGOMERIC GOLGI COMPLEX COMPONENT 3"/>
    <property type="match status" value="1"/>
</dbReference>
<reference evidence="11" key="1">
    <citation type="journal article" date="2012" name="Proc. Natl. Acad. Sci. U.S.A.">
        <title>Antigenic diversity is generated by distinct evolutionary mechanisms in African trypanosome species.</title>
        <authorList>
            <person name="Jackson A.P."/>
            <person name="Berry A."/>
            <person name="Aslett M."/>
            <person name="Allison H.C."/>
            <person name="Burton P."/>
            <person name="Vavrova-Anderson J."/>
            <person name="Brown R."/>
            <person name="Browne H."/>
            <person name="Corton N."/>
            <person name="Hauser H."/>
            <person name="Gamble J."/>
            <person name="Gilderthorp R."/>
            <person name="Marcello L."/>
            <person name="McQuillan J."/>
            <person name="Otto T.D."/>
            <person name="Quail M.A."/>
            <person name="Sanders M.J."/>
            <person name="van Tonder A."/>
            <person name="Ginger M.L."/>
            <person name="Field M.C."/>
            <person name="Barry J.D."/>
            <person name="Hertz-Fowler C."/>
            <person name="Berriman M."/>
        </authorList>
    </citation>
    <scope>NUCLEOTIDE SEQUENCE</scope>
    <source>
        <strain evidence="11">Y486</strain>
    </source>
</reference>
<dbReference type="InterPro" id="IPR048320">
    <property type="entry name" value="COG3_N"/>
</dbReference>
<evidence type="ECO:0000256" key="6">
    <source>
        <dbReference type="ARBA" id="ARBA00023034"/>
    </source>
</evidence>
<evidence type="ECO:0000259" key="9">
    <source>
        <dbReference type="Pfam" id="PF04136"/>
    </source>
</evidence>
<comment type="subcellular location">
    <subcellularLocation>
        <location evidence="1">Golgi apparatus membrane</location>
        <topology evidence="1">Peripheral membrane protein</topology>
    </subcellularLocation>
</comment>
<evidence type="ECO:0000256" key="1">
    <source>
        <dbReference type="ARBA" id="ARBA00004395"/>
    </source>
</evidence>
<evidence type="ECO:0000256" key="4">
    <source>
        <dbReference type="ARBA" id="ARBA00022448"/>
    </source>
</evidence>
<dbReference type="InterPro" id="IPR048685">
    <property type="entry name" value="COG3_C"/>
</dbReference>
<proteinExistence type="inferred from homology"/>
<dbReference type="Pfam" id="PF04136">
    <property type="entry name" value="COG3_N"/>
    <property type="match status" value="1"/>
</dbReference>
<comment type="similarity">
    <text evidence="2">Belongs to the COG3 family.</text>
</comment>
<sequence length="769" mass="86167">MLYSFFFKTTFPFASFDHVGALSPSSRLGCLLMSDTEFFSRLDAVLVPLTKLCQHAINFNYRTVNYSGSLDGQAPLSSVGRPLTSSCDVMENESEQELGAMGDTLRRIAREECEGDVDGVAQWLEKLRQGRQIGEQCLGILQDLTSCLGSMRDVTRTVQEQSNSLSSNAAELIVRKARLEMVREELERMIEHFYHIDSLEREVDQATISVTSYRYPNLLQEMEEEMQFLMRNPLLLSTRPYMEKLSSAQRRAHQQLKDAIIASFCAAQIATTSAPAYQSAFRRYMKWDKEWDGVRRPLMTEPVDSLASLGNAPEDDPGSDCVAAESGVPALPLCGGADEVSVLYQMITRVLVEINEVFCTKLRENCSLRRMLEAHAPGSGLLDEDGDDLGGVDTFDAYREARVTIIGPLLRRWLEELCVVDAKGSSGDAHGTSRFVGRLVGLMKLALDQEVAVFGTVWLREDLIARFLPQLVSDISGEVYHVFRSHLLQVDELEELARTIEEIQRASSRQHNIAEIGGLLTKMLQDTQERLLFRTNLFLRHSIANCSLNREVALQFLAEDGPADGACIDSLKNCITLLQLLYPSLEFSVFSVFAEEAINCTVLQVQELSKIIAQQPIRHGAIKGNLCQLLHLLYLYQELSLIDENIIVVKKGIGLRLAQRRLEIVQSSRESKKDVDGEIKLCYERLSLMIFAEVSLPLTGIARKKPEEVEAAVQEARKRMSEQESLVALFIKDVTTQNNILRVVRARFDKVMEEAASVQQEANGDSGGK</sequence>
<keyword evidence="4" id="KW-0813">Transport</keyword>
<evidence type="ECO:0000256" key="3">
    <source>
        <dbReference type="ARBA" id="ARBA00020976"/>
    </source>
</evidence>
<dbReference type="GO" id="GO:0006891">
    <property type="term" value="P:intra-Golgi vesicle-mediated transport"/>
    <property type="evidence" value="ECO:0007669"/>
    <property type="project" value="TreeGrafter"/>
</dbReference>
<protein>
    <recommendedName>
        <fullName evidence="3">Conserved oligomeric Golgi complex subunit 3</fullName>
    </recommendedName>
    <alternativeName>
        <fullName evidence="8">Component of oligomeric Golgi complex 3</fullName>
    </alternativeName>
</protein>
<keyword evidence="5" id="KW-0653">Protein transport</keyword>
<dbReference type="GO" id="GO:0000139">
    <property type="term" value="C:Golgi membrane"/>
    <property type="evidence" value="ECO:0007669"/>
    <property type="project" value="UniProtKB-SubCell"/>
</dbReference>
<evidence type="ECO:0000256" key="5">
    <source>
        <dbReference type="ARBA" id="ARBA00022927"/>
    </source>
</evidence>
<evidence type="ECO:0000256" key="2">
    <source>
        <dbReference type="ARBA" id="ARBA00009936"/>
    </source>
</evidence>
<dbReference type="VEuPathDB" id="TriTrypDB:TvY486_1006130"/>
<organism evidence="11">
    <name type="scientific">Trypanosoma vivax (strain Y486)</name>
    <dbReference type="NCBI Taxonomy" id="1055687"/>
    <lineage>
        <taxon>Eukaryota</taxon>
        <taxon>Discoba</taxon>
        <taxon>Euglenozoa</taxon>
        <taxon>Kinetoplastea</taxon>
        <taxon>Metakinetoplastina</taxon>
        <taxon>Trypanosomatida</taxon>
        <taxon>Trypanosomatidae</taxon>
        <taxon>Trypanosoma</taxon>
        <taxon>Duttonella</taxon>
    </lineage>
</organism>